<keyword evidence="2" id="KW-0732">Signal</keyword>
<reference evidence="10" key="2">
    <citation type="submission" date="2025-08" db="UniProtKB">
        <authorList>
            <consortium name="Ensembl"/>
        </authorList>
    </citation>
    <scope>IDENTIFICATION</scope>
</reference>
<evidence type="ECO:0000256" key="8">
    <source>
        <dbReference type="SAM" id="MobiDB-lite"/>
    </source>
</evidence>
<dbReference type="Pfam" id="PF13015">
    <property type="entry name" value="PRKCSH_1"/>
    <property type="match status" value="1"/>
</dbReference>
<dbReference type="Ensembl" id="ENSCSAVT00000001125.1">
    <property type="protein sequence ID" value="ENSCSAVP00000001114.1"/>
    <property type="gene ID" value="ENSCSAVG00000000618.1"/>
</dbReference>
<dbReference type="HOGENOM" id="CLU_048035_0_0_1"/>
<organism evidence="10 11">
    <name type="scientific">Ciona savignyi</name>
    <name type="common">Pacific transparent sea squirt</name>
    <dbReference type="NCBI Taxonomy" id="51511"/>
    <lineage>
        <taxon>Eukaryota</taxon>
        <taxon>Metazoa</taxon>
        <taxon>Chordata</taxon>
        <taxon>Tunicata</taxon>
        <taxon>Ascidiacea</taxon>
        <taxon>Phlebobranchia</taxon>
        <taxon>Cionidae</taxon>
        <taxon>Ciona</taxon>
    </lineage>
</organism>
<dbReference type="InterPro" id="IPR036607">
    <property type="entry name" value="PRKCSH"/>
</dbReference>
<reference evidence="11" key="1">
    <citation type="submission" date="2003-08" db="EMBL/GenBank/DDBJ databases">
        <authorList>
            <person name="Birren B."/>
            <person name="Nusbaum C."/>
            <person name="Abebe A."/>
            <person name="Abouelleil A."/>
            <person name="Adekoya E."/>
            <person name="Ait-zahra M."/>
            <person name="Allen N."/>
            <person name="Allen T."/>
            <person name="An P."/>
            <person name="Anderson M."/>
            <person name="Anderson S."/>
            <person name="Arachchi H."/>
            <person name="Armbruster J."/>
            <person name="Bachantsang P."/>
            <person name="Baldwin J."/>
            <person name="Barry A."/>
            <person name="Bayul T."/>
            <person name="Blitshsteyn B."/>
            <person name="Bloom T."/>
            <person name="Blye J."/>
            <person name="Boguslavskiy L."/>
            <person name="Borowsky M."/>
            <person name="Boukhgalter B."/>
            <person name="Brunache A."/>
            <person name="Butler J."/>
            <person name="Calixte N."/>
            <person name="Calvo S."/>
            <person name="Camarata J."/>
            <person name="Campo K."/>
            <person name="Chang J."/>
            <person name="Cheshatsang Y."/>
            <person name="Citroen M."/>
            <person name="Collymore A."/>
            <person name="Considine T."/>
            <person name="Cook A."/>
            <person name="Cooke P."/>
            <person name="Corum B."/>
            <person name="Cuomo C."/>
            <person name="David R."/>
            <person name="Dawoe T."/>
            <person name="Degray S."/>
            <person name="Dodge S."/>
            <person name="Dooley K."/>
            <person name="Dorje P."/>
            <person name="Dorjee K."/>
            <person name="Dorris L."/>
            <person name="Duffey N."/>
            <person name="Dupes A."/>
            <person name="Elkins T."/>
            <person name="Engels R."/>
            <person name="Erickson J."/>
            <person name="Farina A."/>
            <person name="Faro S."/>
            <person name="Ferreira P."/>
            <person name="Fischer H."/>
            <person name="Fitzgerald M."/>
            <person name="Foley K."/>
            <person name="Gage D."/>
            <person name="Galagan J."/>
            <person name="Gearin G."/>
            <person name="Gnerre S."/>
            <person name="Gnirke A."/>
            <person name="Goyette A."/>
            <person name="Graham J."/>
            <person name="Grandbois E."/>
            <person name="Gyaltsen K."/>
            <person name="Hafez N."/>
            <person name="Hagopian D."/>
            <person name="Hagos B."/>
            <person name="Hall J."/>
            <person name="Hatcher B."/>
            <person name="Heller A."/>
            <person name="Higgins H."/>
            <person name="Honan T."/>
            <person name="Horn A."/>
            <person name="Houde N."/>
            <person name="Hughes L."/>
            <person name="Hulme W."/>
            <person name="Husby E."/>
            <person name="Iliev I."/>
            <person name="Jaffe D."/>
            <person name="Jones C."/>
            <person name="Kamal M."/>
            <person name="Kamat A."/>
            <person name="Kamvysselis M."/>
            <person name="Karlsson E."/>
            <person name="Kells C."/>
            <person name="Kieu A."/>
            <person name="Kisner P."/>
            <person name="Kodira C."/>
            <person name="Kulbokas E."/>
            <person name="Labutti K."/>
            <person name="Lama D."/>
            <person name="Landers T."/>
            <person name="Leger J."/>
            <person name="Levine S."/>
            <person name="Lewis D."/>
            <person name="Lewis T."/>
            <person name="Lindblad-toh K."/>
            <person name="Liu X."/>
            <person name="Lokyitsang T."/>
            <person name="Lokyitsang Y."/>
            <person name="Lucien O."/>
            <person name="Lui A."/>
            <person name="Ma L.J."/>
            <person name="Mabbitt R."/>
            <person name="Macdonald J."/>
            <person name="Maclean C."/>
            <person name="Major J."/>
            <person name="Manning J."/>
            <person name="Marabella R."/>
            <person name="Maru K."/>
            <person name="Matthews C."/>
            <person name="Mauceli E."/>
            <person name="Mccarthy M."/>
            <person name="Mcdonough S."/>
            <person name="Mcghee T."/>
            <person name="Meldrim J."/>
            <person name="Meneus L."/>
            <person name="Mesirov J."/>
            <person name="Mihalev A."/>
            <person name="Mihova T."/>
            <person name="Mikkelsen T."/>
            <person name="Mlenga V."/>
            <person name="Moru K."/>
            <person name="Mozes J."/>
            <person name="Mulrain L."/>
            <person name="Munson G."/>
            <person name="Naylor J."/>
            <person name="Newes C."/>
            <person name="Nguyen C."/>
            <person name="Nguyen N."/>
            <person name="Nguyen T."/>
            <person name="Nicol R."/>
            <person name="Nielsen C."/>
            <person name="Nizzari M."/>
            <person name="Norbu C."/>
            <person name="Norbu N."/>
            <person name="O'donnell P."/>
            <person name="Okoawo O."/>
            <person name="O'leary S."/>
            <person name="Omotosho B."/>
            <person name="O'neill K."/>
            <person name="Osman S."/>
            <person name="Parker S."/>
            <person name="Perrin D."/>
            <person name="Phunkhang P."/>
            <person name="Piqani B."/>
            <person name="Purcell S."/>
            <person name="Rachupka T."/>
            <person name="Ramasamy U."/>
            <person name="Rameau R."/>
            <person name="Ray V."/>
            <person name="Raymond C."/>
            <person name="Retta R."/>
            <person name="Richardson S."/>
            <person name="Rise C."/>
            <person name="Rodriguez J."/>
            <person name="Rogers J."/>
            <person name="Rogov P."/>
            <person name="Rutman M."/>
            <person name="Schupbach R."/>
            <person name="Seaman C."/>
            <person name="Settipalli S."/>
            <person name="Sharpe T."/>
            <person name="Sheridan J."/>
            <person name="Sherpa N."/>
            <person name="Shi J."/>
            <person name="Smirnov S."/>
            <person name="Smith C."/>
            <person name="Sougnez C."/>
            <person name="Spencer B."/>
            <person name="Stalker J."/>
            <person name="Stange-thomann N."/>
            <person name="Stavropoulos S."/>
            <person name="Stetson K."/>
            <person name="Stone C."/>
            <person name="Stone S."/>
            <person name="Stubbs M."/>
            <person name="Talamas J."/>
            <person name="Tchuinga P."/>
            <person name="Tenzing P."/>
            <person name="Tesfaye S."/>
            <person name="Theodore J."/>
            <person name="Thoulutsang Y."/>
            <person name="Topham K."/>
            <person name="Towey S."/>
            <person name="Tsamla T."/>
            <person name="Tsomo N."/>
            <person name="Vallee D."/>
            <person name="Vassiliev H."/>
            <person name="Venkataraman V."/>
            <person name="Vinson J."/>
            <person name="Vo A."/>
            <person name="Wade C."/>
            <person name="Wang S."/>
            <person name="Wangchuk T."/>
            <person name="Wangdi T."/>
            <person name="Whittaker C."/>
            <person name="Wilkinson J."/>
            <person name="Wu Y."/>
            <person name="Wyman D."/>
            <person name="Yadav S."/>
            <person name="Yang S."/>
            <person name="Yang X."/>
            <person name="Yeager S."/>
            <person name="Yee E."/>
            <person name="Young G."/>
            <person name="Zainoun J."/>
            <person name="Zembeck L."/>
            <person name="Zimmer A."/>
            <person name="Zody M."/>
            <person name="Lander E."/>
        </authorList>
    </citation>
    <scope>NUCLEOTIDE SEQUENCE [LARGE SCALE GENOMIC DNA]</scope>
</reference>
<evidence type="ECO:0000256" key="3">
    <source>
        <dbReference type="ARBA" id="ARBA00022824"/>
    </source>
</evidence>
<keyword evidence="11" id="KW-1185">Reference proteome</keyword>
<dbReference type="GO" id="GO:0030968">
    <property type="term" value="P:endoplasmic reticulum unfolded protein response"/>
    <property type="evidence" value="ECO:0007669"/>
    <property type="project" value="InterPro"/>
</dbReference>
<evidence type="ECO:0000259" key="9">
    <source>
        <dbReference type="PROSITE" id="PS51914"/>
    </source>
</evidence>
<dbReference type="InParanoid" id="H2Y716"/>
<dbReference type="PANTHER" id="PTHR15414">
    <property type="entry name" value="OS-9-RELATED"/>
    <property type="match status" value="1"/>
</dbReference>
<feature type="domain" description="MRH" evidence="9">
    <location>
        <begin position="1"/>
        <end position="54"/>
    </location>
</feature>
<dbReference type="InterPro" id="IPR012913">
    <property type="entry name" value="OS9-like_dom"/>
</dbReference>
<evidence type="ECO:0000256" key="7">
    <source>
        <dbReference type="ARBA" id="ARBA00041661"/>
    </source>
</evidence>
<evidence type="ECO:0000256" key="5">
    <source>
        <dbReference type="ARBA" id="ARBA00037585"/>
    </source>
</evidence>
<dbReference type="FunCoup" id="H2Y716">
    <property type="interactions" value="596"/>
</dbReference>
<evidence type="ECO:0000256" key="2">
    <source>
        <dbReference type="ARBA" id="ARBA00022729"/>
    </source>
</evidence>
<dbReference type="PROSITE" id="PS51914">
    <property type="entry name" value="MRH"/>
    <property type="match status" value="2"/>
</dbReference>
<sequence length="263" mass="29977">MDGGTPCDLRPGVNRQTTVFYICGPESANDILSVSETSSCEYEVVVLSPEMCTNPLYNVERKHVHEIQCIAFTDSPTKPVALKHQLEEQAPDNTHARKNYIPFEQDDEPKKDDMRRVTVNKISTLVDQSLLKDFLSGSYCLRGGTGWWRFEFCYGKHVVQYHDDAKLGRTTITVGKWDASKHKIWTQQKTSKPRIYVKNEEGDNKVSMVQHFYGDGDMCEETKTLRQVVVRMKCKKSVNNPHSVSIYLLEPSKCSYILGIESA</sequence>
<keyword evidence="3" id="KW-0256">Endoplasmic reticulum</keyword>
<evidence type="ECO:0000256" key="6">
    <source>
        <dbReference type="ARBA" id="ARBA00041108"/>
    </source>
</evidence>
<feature type="domain" description="MRH" evidence="9">
    <location>
        <begin position="138"/>
        <end position="263"/>
    </location>
</feature>
<keyword evidence="4" id="KW-1015">Disulfide bond</keyword>
<dbReference type="GO" id="GO:0030970">
    <property type="term" value="P:retrograde protein transport, ER to cytosol"/>
    <property type="evidence" value="ECO:0007669"/>
    <property type="project" value="TreeGrafter"/>
</dbReference>
<accession>H2Y716</accession>
<evidence type="ECO:0000313" key="10">
    <source>
        <dbReference type="Ensembl" id="ENSCSAVP00000001114.1"/>
    </source>
</evidence>
<dbReference type="SUPFAM" id="SSF50911">
    <property type="entry name" value="Mannose 6-phosphate receptor domain"/>
    <property type="match status" value="2"/>
</dbReference>
<name>H2Y716_CIOSA</name>
<feature type="region of interest" description="Disordered" evidence="8">
    <location>
        <begin position="86"/>
        <end position="111"/>
    </location>
</feature>
<dbReference type="PANTHER" id="PTHR15414:SF0">
    <property type="entry name" value="ENDOPLASMIC RETICULUM LECTIN 1"/>
    <property type="match status" value="1"/>
</dbReference>
<dbReference type="InterPro" id="IPR045149">
    <property type="entry name" value="OS-9-like"/>
</dbReference>
<dbReference type="InterPro" id="IPR009011">
    <property type="entry name" value="Man6P_isomerase_rcpt-bd_dom_sf"/>
</dbReference>
<evidence type="ECO:0000256" key="4">
    <source>
        <dbReference type="ARBA" id="ARBA00023157"/>
    </source>
</evidence>
<dbReference type="InterPro" id="IPR044865">
    <property type="entry name" value="MRH_dom"/>
</dbReference>
<dbReference type="Pfam" id="PF07915">
    <property type="entry name" value="PRKCSH"/>
    <property type="match status" value="1"/>
</dbReference>
<dbReference type="Gene3D" id="2.70.130.10">
    <property type="entry name" value="Mannose-6-phosphate receptor binding domain"/>
    <property type="match status" value="2"/>
</dbReference>
<dbReference type="OMA" id="VTICEYE"/>
<dbReference type="GO" id="GO:0005788">
    <property type="term" value="C:endoplasmic reticulum lumen"/>
    <property type="evidence" value="ECO:0007669"/>
    <property type="project" value="TreeGrafter"/>
</dbReference>
<dbReference type="GeneTree" id="ENSGT00530000063603"/>
<dbReference type="FunFam" id="2.70.130.10:FF:000001">
    <property type="entry name" value="Endoplasmic reticulum lectin 1"/>
    <property type="match status" value="1"/>
</dbReference>
<comment type="subcellular location">
    <subcellularLocation>
        <location evidence="1">Endoplasmic reticulum</location>
    </subcellularLocation>
</comment>
<evidence type="ECO:0000313" key="11">
    <source>
        <dbReference type="Proteomes" id="UP000007875"/>
    </source>
</evidence>
<protein>
    <recommendedName>
        <fullName evidence="6">Endoplasmic reticulum lectin 1</fullName>
    </recommendedName>
    <alternativeName>
        <fullName evidence="7">ER lectin</fullName>
    </alternativeName>
</protein>
<dbReference type="Proteomes" id="UP000007875">
    <property type="component" value="Unassembled WGS sequence"/>
</dbReference>
<evidence type="ECO:0000256" key="1">
    <source>
        <dbReference type="ARBA" id="ARBA00004240"/>
    </source>
</evidence>
<reference evidence="10" key="3">
    <citation type="submission" date="2025-09" db="UniProtKB">
        <authorList>
            <consortium name="Ensembl"/>
        </authorList>
    </citation>
    <scope>IDENTIFICATION</scope>
</reference>
<comment type="function">
    <text evidence="5">Probable lectin that binds selectively to improperly folded lumenal proteins. May function in endoplasmic reticulum quality control and endoplasmic reticulum-associated degradation (ERAD) of both non-glycosylated proteins and glycoproteins.</text>
</comment>
<proteinExistence type="predicted"/>
<dbReference type="STRING" id="51511.ENSCSAVP00000001114"/>
<dbReference type="eggNOG" id="KOG3394">
    <property type="taxonomic scope" value="Eukaryota"/>
</dbReference>
<dbReference type="AlphaFoldDB" id="H2Y716"/>